<evidence type="ECO:0000313" key="2">
    <source>
        <dbReference type="EMBL" id="CAG6627690.1"/>
    </source>
</evidence>
<feature type="compositionally biased region" description="Polar residues" evidence="1">
    <location>
        <begin position="103"/>
        <end position="112"/>
    </location>
</feature>
<reference evidence="2" key="1">
    <citation type="submission" date="2021-05" db="EMBL/GenBank/DDBJ databases">
        <authorList>
            <person name="Alioto T."/>
            <person name="Alioto T."/>
            <person name="Gomez Garrido J."/>
        </authorList>
    </citation>
    <scope>NUCLEOTIDE SEQUENCE</scope>
</reference>
<proteinExistence type="predicted"/>
<organism evidence="2">
    <name type="scientific">Cacopsylla melanoneura</name>
    <dbReference type="NCBI Taxonomy" id="428564"/>
    <lineage>
        <taxon>Eukaryota</taxon>
        <taxon>Metazoa</taxon>
        <taxon>Ecdysozoa</taxon>
        <taxon>Arthropoda</taxon>
        <taxon>Hexapoda</taxon>
        <taxon>Insecta</taxon>
        <taxon>Pterygota</taxon>
        <taxon>Neoptera</taxon>
        <taxon>Paraneoptera</taxon>
        <taxon>Hemiptera</taxon>
        <taxon>Sternorrhyncha</taxon>
        <taxon>Psylloidea</taxon>
        <taxon>Psyllidae</taxon>
        <taxon>Psyllinae</taxon>
        <taxon>Cacopsylla</taxon>
    </lineage>
</organism>
<feature type="region of interest" description="Disordered" evidence="1">
    <location>
        <begin position="249"/>
        <end position="274"/>
    </location>
</feature>
<sequence>MFNFLKKKGKEKSNFFDNKVVSTPKSSKIFRKFVQSDNTSGMGQTTSADKPTTNKKSLNKSDSKDEEYNTAPNSPDIQQKDLTDSFLAIDDDSELGSSDSLLQNNNQVQNKPDSPGPSTSNSSKSSQNGKPSVLLKSTPDAFYNKKTNNNVNKKDILKSQIANGSPSQSCSSINNSFDGKEVNNVQNCTSNIRRNSDTNEHIAKNKSHENNNRLRKQNSVDSNQKISSNNFQQINGFSTDSIISQAKDRVTGLKSPQNSIDKSTNSSNESNTTLKSDVTVNIEHSPFKREHRINLENGDNQIIEHAEDLTANVILNGISREVSEETLSETASVVVKSQKSFPLSNKISDASDNENSEDSYSITASFEIKEADNTVLNHDDTVTYLPCPENNVSETEKQCTSDEKTIKEISKSKNENTNGVDDTIHKDVDLRNEKFALNSTSSKSEQIELTPEIEQDTPNKCQEINSIESCNSGKTNQEVNSESSKIEISIQNVTEASTRLSDILNDSGNNLNPVKDTDIDISDSDYIEKHFKSNEPVKTNSIEETKESIDGEVIPESVNEIISEIKEEEEEEDQSILEPITFLP</sequence>
<name>A0A8D8Q9Z7_9HEMI</name>
<dbReference type="EMBL" id="HBUF01066138">
    <property type="protein sequence ID" value="CAG6627690.1"/>
    <property type="molecule type" value="Transcribed_RNA"/>
</dbReference>
<feature type="region of interest" description="Disordered" evidence="1">
    <location>
        <begin position="33"/>
        <end position="136"/>
    </location>
</feature>
<feature type="region of interest" description="Disordered" evidence="1">
    <location>
        <begin position="162"/>
        <end position="223"/>
    </location>
</feature>
<evidence type="ECO:0000256" key="1">
    <source>
        <dbReference type="SAM" id="MobiDB-lite"/>
    </source>
</evidence>
<protein>
    <submittedName>
        <fullName evidence="2">Uncharacterized protein</fullName>
    </submittedName>
</protein>
<feature type="compositionally biased region" description="Polar residues" evidence="1">
    <location>
        <begin position="35"/>
        <end position="51"/>
    </location>
</feature>
<feature type="compositionally biased region" description="Low complexity" evidence="1">
    <location>
        <begin position="163"/>
        <end position="176"/>
    </location>
</feature>
<feature type="compositionally biased region" description="Polar residues" evidence="1">
    <location>
        <begin position="183"/>
        <end position="193"/>
    </location>
</feature>
<feature type="compositionally biased region" description="Low complexity" evidence="1">
    <location>
        <begin position="263"/>
        <end position="273"/>
    </location>
</feature>
<accession>A0A8D8Q9Z7</accession>
<feature type="compositionally biased region" description="Low complexity" evidence="1">
    <location>
        <begin position="116"/>
        <end position="132"/>
    </location>
</feature>
<dbReference type="AlphaFoldDB" id="A0A8D8Q9Z7"/>
<feature type="compositionally biased region" description="Basic and acidic residues" evidence="1">
    <location>
        <begin position="194"/>
        <end position="212"/>
    </location>
</feature>